<comment type="cofactor">
    <cofactor evidence="1 8">
        <name>Mg(2+)</name>
        <dbReference type="ChEBI" id="CHEBI:18420"/>
    </cofactor>
</comment>
<comment type="subcellular location">
    <subcellularLocation>
        <location evidence="2 8">Nucleus</location>
    </subcellularLocation>
</comment>
<gene>
    <name evidence="11" type="ORF">BCR34DRAFT_500692</name>
</gene>
<dbReference type="OrthoDB" id="272147at2759"/>
<evidence type="ECO:0000313" key="11">
    <source>
        <dbReference type="EMBL" id="ORX92499.1"/>
    </source>
</evidence>
<dbReference type="AlphaFoldDB" id="A0A1Y1Y3E4"/>
<dbReference type="GO" id="GO:0006370">
    <property type="term" value="P:7-methylguanosine mRNA capping"/>
    <property type="evidence" value="ECO:0007669"/>
    <property type="project" value="UniProtKB-UniRule"/>
</dbReference>
<dbReference type="SUPFAM" id="SSF55154">
    <property type="entry name" value="CYTH-like phosphatases"/>
    <property type="match status" value="1"/>
</dbReference>
<evidence type="ECO:0000256" key="1">
    <source>
        <dbReference type="ARBA" id="ARBA00001946"/>
    </source>
</evidence>
<evidence type="ECO:0000259" key="10">
    <source>
        <dbReference type="Pfam" id="PF02940"/>
    </source>
</evidence>
<evidence type="ECO:0000256" key="5">
    <source>
        <dbReference type="ARBA" id="ARBA00022801"/>
    </source>
</evidence>
<evidence type="ECO:0000256" key="4">
    <source>
        <dbReference type="ARBA" id="ARBA00022664"/>
    </source>
</evidence>
<evidence type="ECO:0000256" key="8">
    <source>
        <dbReference type="RuleBase" id="RU367053"/>
    </source>
</evidence>
<dbReference type="GO" id="GO:0140818">
    <property type="term" value="F:mRNA 5'-triphosphate monophosphatase activity"/>
    <property type="evidence" value="ECO:0007669"/>
    <property type="project" value="UniProtKB-EC"/>
</dbReference>
<dbReference type="InterPro" id="IPR040343">
    <property type="entry name" value="Cet1/Ctl1"/>
</dbReference>
<dbReference type="InterPro" id="IPR033469">
    <property type="entry name" value="CYTH-like_dom_sf"/>
</dbReference>
<organism evidence="11 12">
    <name type="scientific">Clohesyomyces aquaticus</name>
    <dbReference type="NCBI Taxonomy" id="1231657"/>
    <lineage>
        <taxon>Eukaryota</taxon>
        <taxon>Fungi</taxon>
        <taxon>Dikarya</taxon>
        <taxon>Ascomycota</taxon>
        <taxon>Pezizomycotina</taxon>
        <taxon>Dothideomycetes</taxon>
        <taxon>Pleosporomycetidae</taxon>
        <taxon>Pleosporales</taxon>
        <taxon>Lindgomycetaceae</taxon>
        <taxon>Clohesyomyces</taxon>
    </lineage>
</organism>
<evidence type="ECO:0000256" key="2">
    <source>
        <dbReference type="ARBA" id="ARBA00004123"/>
    </source>
</evidence>
<evidence type="ECO:0000256" key="9">
    <source>
        <dbReference type="SAM" id="MobiDB-lite"/>
    </source>
</evidence>
<comment type="catalytic activity">
    <reaction evidence="7">
        <text>a 5'-end triphospho-ribonucleoside in mRNA + H2O = a 5'-end diphospho-ribonucleoside in mRNA + phosphate + H(+)</text>
        <dbReference type="Rhea" id="RHEA:67004"/>
        <dbReference type="Rhea" id="RHEA-COMP:17164"/>
        <dbReference type="Rhea" id="RHEA-COMP:17165"/>
        <dbReference type="ChEBI" id="CHEBI:15377"/>
        <dbReference type="ChEBI" id="CHEBI:15378"/>
        <dbReference type="ChEBI" id="CHEBI:43474"/>
        <dbReference type="ChEBI" id="CHEBI:167616"/>
        <dbReference type="ChEBI" id="CHEBI:167618"/>
        <dbReference type="EC" id="3.6.1.74"/>
    </reaction>
    <physiologicalReaction direction="left-to-right" evidence="7">
        <dbReference type="Rhea" id="RHEA:67005"/>
    </physiologicalReaction>
</comment>
<feature type="compositionally biased region" description="Basic residues" evidence="9">
    <location>
        <begin position="48"/>
        <end position="57"/>
    </location>
</feature>
<dbReference type="CDD" id="cd07470">
    <property type="entry name" value="CYTH-like_mRNA_RTPase"/>
    <property type="match status" value="1"/>
</dbReference>
<dbReference type="GO" id="GO:0004651">
    <property type="term" value="F:polynucleotide 5'-phosphatase activity"/>
    <property type="evidence" value="ECO:0007669"/>
    <property type="project" value="UniProtKB-UniRule"/>
</dbReference>
<dbReference type="EC" id="3.6.1.74" evidence="8"/>
<dbReference type="PANTHER" id="PTHR28118:SF1">
    <property type="entry name" value="POLYNUCLEOTIDE 5'-TRIPHOSPHATASE CTL1-RELATED"/>
    <property type="match status" value="1"/>
</dbReference>
<sequence length="424" mass="48137">MNINALLINPAPEAPRASPPNPRFITAPSPSTSAAKLPPTPPLSTNKPMRHKRKRHDPKPVWAIMEYEVVEGQPLHPQQRQSSQAPSTPQPRPQPPPVMQQGNGAHLQPQREPKPYERELQSYERPVTNDSRLYDEVSRKVCDFLWENVVENAPVRNAIAESPATQVEIEARWGHIQEKGTGTRLQGVHDTECVLRKDFVDTLKFESTMSLQQHQKMNKCLNLQVQQSMDPAAHRAQIKYKHTREIDMFYELDQAAFNLLPPFTQKLLHSTGQRQRIRITRDAKTNNIINQVIKLRIANLEISSPQTEWDYRIGVNLEISWPGAVEALTPAVEPGRTVESMERRKDRMSYSWLNVYQIDLTQVSQGQGKNHELELELDSKALIDAADKVKKGEDNNFEGLINGMVNNLRVLSREITPPAPGVSV</sequence>
<feature type="region of interest" description="Disordered" evidence="9">
    <location>
        <begin position="1"/>
        <end position="60"/>
    </location>
</feature>
<feature type="compositionally biased region" description="Basic and acidic residues" evidence="9">
    <location>
        <begin position="109"/>
        <end position="122"/>
    </location>
</feature>
<accession>A0A1Y1Y3E4</accession>
<comment type="similarity">
    <text evidence="3 8">Belongs to the fungal TPase family.</text>
</comment>
<evidence type="ECO:0000313" key="12">
    <source>
        <dbReference type="Proteomes" id="UP000193144"/>
    </source>
</evidence>
<evidence type="ECO:0000256" key="7">
    <source>
        <dbReference type="ARBA" id="ARBA00047740"/>
    </source>
</evidence>
<proteinExistence type="inferred from homology"/>
<dbReference type="GO" id="GO:0031533">
    <property type="term" value="C:mRNA capping enzyme complex"/>
    <property type="evidence" value="ECO:0007669"/>
    <property type="project" value="UniProtKB-UniRule"/>
</dbReference>
<dbReference type="Gene3D" id="3.20.100.10">
    <property type="entry name" value="mRNA triphosphatase Cet1-like"/>
    <property type="match status" value="1"/>
</dbReference>
<dbReference type="InterPro" id="IPR004206">
    <property type="entry name" value="mRNA_triPase_Cet1"/>
</dbReference>
<feature type="compositionally biased region" description="Low complexity" evidence="9">
    <location>
        <begin position="77"/>
        <end position="87"/>
    </location>
</feature>
<dbReference type="Proteomes" id="UP000193144">
    <property type="component" value="Unassembled WGS sequence"/>
</dbReference>
<dbReference type="Pfam" id="PF02940">
    <property type="entry name" value="mRNA_triPase"/>
    <property type="match status" value="1"/>
</dbReference>
<reference evidence="11 12" key="1">
    <citation type="submission" date="2016-07" db="EMBL/GenBank/DDBJ databases">
        <title>Pervasive Adenine N6-methylation of Active Genes in Fungi.</title>
        <authorList>
            <consortium name="DOE Joint Genome Institute"/>
            <person name="Mondo S.J."/>
            <person name="Dannebaum R.O."/>
            <person name="Kuo R.C."/>
            <person name="Labutti K."/>
            <person name="Haridas S."/>
            <person name="Kuo A."/>
            <person name="Salamov A."/>
            <person name="Ahrendt S.R."/>
            <person name="Lipzen A."/>
            <person name="Sullivan W."/>
            <person name="Andreopoulos W.B."/>
            <person name="Clum A."/>
            <person name="Lindquist E."/>
            <person name="Daum C."/>
            <person name="Ramamoorthy G.K."/>
            <person name="Gryganskyi A."/>
            <person name="Culley D."/>
            <person name="Magnuson J.K."/>
            <person name="James T.Y."/>
            <person name="O'Malley M.A."/>
            <person name="Stajich J.E."/>
            <person name="Spatafora J.W."/>
            <person name="Visel A."/>
            <person name="Grigoriev I.V."/>
        </authorList>
    </citation>
    <scope>NUCLEOTIDE SEQUENCE [LARGE SCALE GENOMIC DNA]</scope>
    <source>
        <strain evidence="11 12">CBS 115471</strain>
    </source>
</reference>
<dbReference type="PANTHER" id="PTHR28118">
    <property type="entry name" value="POLYNUCLEOTIDE 5'-TRIPHOSPHATASE-RELATED"/>
    <property type="match status" value="1"/>
</dbReference>
<comment type="caution">
    <text evidence="11">The sequence shown here is derived from an EMBL/GenBank/DDBJ whole genome shotgun (WGS) entry which is preliminary data.</text>
</comment>
<comment type="subunit">
    <text evidence="8">Heterodimer. The mRNA-capping enzyme is composed of two separate chains alpha and beta, respectively a mRNA guanylyltransferase and an mRNA 5'-triphosphate monophosphatase.</text>
</comment>
<feature type="region of interest" description="Disordered" evidence="9">
    <location>
        <begin position="75"/>
        <end position="124"/>
    </location>
</feature>
<dbReference type="EMBL" id="MCFA01000388">
    <property type="protein sequence ID" value="ORX92499.1"/>
    <property type="molecule type" value="Genomic_DNA"/>
</dbReference>
<name>A0A1Y1Y3E4_9PLEO</name>
<keyword evidence="6 8" id="KW-0539">Nucleus</keyword>
<dbReference type="InterPro" id="IPR037009">
    <property type="entry name" value="mRNA_triPase_Cet1_sf"/>
</dbReference>
<dbReference type="STRING" id="1231657.A0A1Y1Y3E4"/>
<keyword evidence="8" id="KW-0506">mRNA capping</keyword>
<evidence type="ECO:0000256" key="6">
    <source>
        <dbReference type="ARBA" id="ARBA00023242"/>
    </source>
</evidence>
<keyword evidence="4 8" id="KW-0507">mRNA processing</keyword>
<evidence type="ECO:0000256" key="3">
    <source>
        <dbReference type="ARBA" id="ARBA00006345"/>
    </source>
</evidence>
<protein>
    <recommendedName>
        <fullName evidence="8">mRNA-capping enzyme subunit beta</fullName>
        <ecNumber evidence="8">3.6.1.74</ecNumber>
    </recommendedName>
    <alternativeName>
        <fullName evidence="8">mRNA 5'-phosphatase</fullName>
    </alternativeName>
    <alternativeName>
        <fullName evidence="8">mRNA 5'-triphosphate monophosphatase</fullName>
    </alternativeName>
</protein>
<keyword evidence="12" id="KW-1185">Reference proteome</keyword>
<comment type="function">
    <text evidence="8">First step of mRNA capping. Converts the 5'-triphosphate end of a nascent mRNA chain into a diphosphate end.</text>
</comment>
<feature type="compositionally biased region" description="Pro residues" evidence="9">
    <location>
        <begin position="88"/>
        <end position="98"/>
    </location>
</feature>
<feature type="domain" description="mRNA triphosphatase Cet1-like" evidence="10">
    <location>
        <begin position="135"/>
        <end position="377"/>
    </location>
</feature>
<keyword evidence="5 8" id="KW-0378">Hydrolase</keyword>